<dbReference type="Proteomes" id="UP000321776">
    <property type="component" value="Unassembled WGS sequence"/>
</dbReference>
<accession>A0A5C6VJI4</accession>
<evidence type="ECO:0000313" key="7">
    <source>
        <dbReference type="Proteomes" id="UP000321776"/>
    </source>
</evidence>
<comment type="similarity">
    <text evidence="1 2">Belongs to the small heat shock protein (HSP20) family.</text>
</comment>
<evidence type="ECO:0000256" key="1">
    <source>
        <dbReference type="PROSITE-ProRule" id="PRU00285"/>
    </source>
</evidence>
<dbReference type="InterPro" id="IPR008978">
    <property type="entry name" value="HSP20-like_chaperone"/>
</dbReference>
<dbReference type="EMBL" id="JAZHGA010000008">
    <property type="protein sequence ID" value="MEM5340772.1"/>
    <property type="molecule type" value="Genomic_DNA"/>
</dbReference>
<feature type="region of interest" description="Disordered" evidence="3">
    <location>
        <begin position="1"/>
        <end position="31"/>
    </location>
</feature>
<dbReference type="InterPro" id="IPR031107">
    <property type="entry name" value="Small_HSP"/>
</dbReference>
<dbReference type="Proteomes" id="UP001481677">
    <property type="component" value="Unassembled WGS sequence"/>
</dbReference>
<dbReference type="SUPFAM" id="SSF49764">
    <property type="entry name" value="HSP20-like chaperones"/>
    <property type="match status" value="1"/>
</dbReference>
<organism evidence="6 7">
    <name type="scientific">Paraburkholderia azotifigens</name>
    <dbReference type="NCBI Taxonomy" id="2057004"/>
    <lineage>
        <taxon>Bacteria</taxon>
        <taxon>Pseudomonadati</taxon>
        <taxon>Pseudomonadota</taxon>
        <taxon>Betaproteobacteria</taxon>
        <taxon>Burkholderiales</taxon>
        <taxon>Burkholderiaceae</taxon>
        <taxon>Paraburkholderia</taxon>
    </lineage>
</organism>
<dbReference type="Gene3D" id="2.60.40.790">
    <property type="match status" value="1"/>
</dbReference>
<dbReference type="Pfam" id="PF00011">
    <property type="entry name" value="HSP20"/>
    <property type="match status" value="1"/>
</dbReference>
<dbReference type="PROSITE" id="PS01031">
    <property type="entry name" value="SHSP"/>
    <property type="match status" value="1"/>
</dbReference>
<feature type="domain" description="SHSP" evidence="4">
    <location>
        <begin position="28"/>
        <end position="139"/>
    </location>
</feature>
<evidence type="ECO:0000313" key="5">
    <source>
        <dbReference type="EMBL" id="MEM5340772.1"/>
    </source>
</evidence>
<evidence type="ECO:0000256" key="3">
    <source>
        <dbReference type="SAM" id="MobiDB-lite"/>
    </source>
</evidence>
<dbReference type="InterPro" id="IPR002068">
    <property type="entry name" value="A-crystallin/Hsp20_dom"/>
</dbReference>
<evidence type="ECO:0000259" key="4">
    <source>
        <dbReference type="PROSITE" id="PS01031"/>
    </source>
</evidence>
<keyword evidence="8" id="KW-1185">Reference proteome</keyword>
<evidence type="ECO:0000313" key="6">
    <source>
        <dbReference type="EMBL" id="TXC83845.1"/>
    </source>
</evidence>
<comment type="caution">
    <text evidence="6">The sequence shown here is derived from an EMBL/GenBank/DDBJ whole genome shotgun (WGS) entry which is preliminary data.</text>
</comment>
<proteinExistence type="inferred from homology"/>
<evidence type="ECO:0000313" key="8">
    <source>
        <dbReference type="Proteomes" id="UP001481677"/>
    </source>
</evidence>
<dbReference type="AlphaFoldDB" id="A0A5C6VJI4"/>
<sequence length="139" mass="15279">MSDNTQVTQRDESAVSTAENGNAAREQERRVAVTPPVDIVEDSKAVTLWADLPGVSKDRLDIRVHDGSLTIEGESAVPAASNVRLSHAEVRALFFARRFTISDDFDTSKIEANLKDGVLKLVIPRREQAQPRRIEVNAG</sequence>
<dbReference type="PANTHER" id="PTHR11527">
    <property type="entry name" value="HEAT-SHOCK PROTEIN 20 FAMILY MEMBER"/>
    <property type="match status" value="1"/>
</dbReference>
<reference evidence="6 7" key="1">
    <citation type="journal article" date="2018" name="Int. J. Syst. Evol. Microbiol.">
        <title>Paraburkholderia azotifigens sp. nov., a nitrogen-fixing bacterium isolated from paddy soil.</title>
        <authorList>
            <person name="Choi G.M."/>
            <person name="Im W.T."/>
        </authorList>
    </citation>
    <scope>NUCLEOTIDE SEQUENCE [LARGE SCALE GENOMIC DNA]</scope>
    <source>
        <strain evidence="6 7">NF 2-5-3</strain>
    </source>
</reference>
<reference evidence="5 8" key="3">
    <citation type="submission" date="2024-01" db="EMBL/GenBank/DDBJ databases">
        <title>The diversity of rhizobia nodulating Mimosa spp. in eleven states of Brazil covering several biomes is determined by host plant, location, and edaphic factors.</title>
        <authorList>
            <person name="Rouws L."/>
            <person name="Barauna A."/>
            <person name="Beukes C."/>
            <person name="De Faria S.M."/>
            <person name="Gross E."/>
            <person name="Dos Reis Junior F.B."/>
            <person name="Simon M."/>
            <person name="Maluk M."/>
            <person name="Odee D.W."/>
            <person name="Kenicer G."/>
            <person name="Young J.P.W."/>
            <person name="Reis V.M."/>
            <person name="Zilli J."/>
            <person name="James E.K."/>
        </authorList>
    </citation>
    <scope>NUCLEOTIDE SEQUENCE [LARGE SCALE GENOMIC DNA]</scope>
    <source>
        <strain evidence="5 8">JPY530</strain>
    </source>
</reference>
<dbReference type="CDD" id="cd06464">
    <property type="entry name" value="ACD_sHsps-like"/>
    <property type="match status" value="1"/>
</dbReference>
<reference evidence="6" key="2">
    <citation type="submission" date="2019-08" db="EMBL/GenBank/DDBJ databases">
        <authorList>
            <person name="Im W.-T."/>
        </authorList>
    </citation>
    <scope>NUCLEOTIDE SEQUENCE</scope>
    <source>
        <strain evidence="6">NF 2-5-3</strain>
    </source>
</reference>
<feature type="compositionally biased region" description="Polar residues" evidence="3">
    <location>
        <begin position="1"/>
        <end position="20"/>
    </location>
</feature>
<protein>
    <submittedName>
        <fullName evidence="6">Hsp20/alpha crystallin family protein</fullName>
    </submittedName>
</protein>
<evidence type="ECO:0000256" key="2">
    <source>
        <dbReference type="RuleBase" id="RU003616"/>
    </source>
</evidence>
<name>A0A5C6VJI4_9BURK</name>
<gene>
    <name evidence="6" type="ORF">FRZ40_26240</name>
    <name evidence="5" type="ORF">V4C56_14235</name>
</gene>
<dbReference type="EMBL" id="VOQS01000003">
    <property type="protein sequence ID" value="TXC83845.1"/>
    <property type="molecule type" value="Genomic_DNA"/>
</dbReference>
<dbReference type="RefSeq" id="WP_147236074.1">
    <property type="nucleotide sequence ID" value="NZ_JAZHFZ010000005.1"/>
</dbReference>